<keyword evidence="1" id="KW-0472">Membrane</keyword>
<dbReference type="GO" id="GO:0140359">
    <property type="term" value="F:ABC-type transporter activity"/>
    <property type="evidence" value="ECO:0007669"/>
    <property type="project" value="InterPro"/>
</dbReference>
<reference evidence="2" key="1">
    <citation type="submission" date="2021-01" db="EMBL/GenBank/DDBJ databases">
        <title>Whole genome shotgun sequence of Actinocatenispora rupis NBRC 107355.</title>
        <authorList>
            <person name="Komaki H."/>
            <person name="Tamura T."/>
        </authorList>
    </citation>
    <scope>NUCLEOTIDE SEQUENCE</scope>
    <source>
        <strain evidence="2">NBRC 107355</strain>
    </source>
</reference>
<gene>
    <name evidence="2" type="ORF">Aru02nite_17980</name>
</gene>
<dbReference type="Pfam" id="PF12679">
    <property type="entry name" value="ABC2_membrane_2"/>
    <property type="match status" value="1"/>
</dbReference>
<sequence>MTVLLKHLRDNRRAFGGWAVAITAVATMYAAFWPVFGHNADLGRAMEAFPQSMKEAFHLTDYSTASGYFGSTVFGLLVPILVAVFAISAGVRAIAGDENAGTLDLVLAHPVTRTRLALARYAATVLAIVAVGVLTLVVMLAIRIPADFAELSPGDLTAVCVMLTLFGVCFASIGFGLGAYTGRRTIALGGAAYLAVATYLCSSFLPQIKGLGWVRWCSPFAWYLDGDPLTHGVNWVYAGLLAAVSLYFAALGVWQFRRRDLTS</sequence>
<dbReference type="Proteomes" id="UP000612808">
    <property type="component" value="Unassembled WGS sequence"/>
</dbReference>
<comment type="caution">
    <text evidence="2">The sequence shown here is derived from an EMBL/GenBank/DDBJ whole genome shotgun (WGS) entry which is preliminary data.</text>
</comment>
<organism evidence="2 3">
    <name type="scientific">Actinocatenispora rupis</name>
    <dbReference type="NCBI Taxonomy" id="519421"/>
    <lineage>
        <taxon>Bacteria</taxon>
        <taxon>Bacillati</taxon>
        <taxon>Actinomycetota</taxon>
        <taxon>Actinomycetes</taxon>
        <taxon>Micromonosporales</taxon>
        <taxon>Micromonosporaceae</taxon>
        <taxon>Actinocatenispora</taxon>
    </lineage>
</organism>
<accession>A0A8J3N924</accession>
<evidence type="ECO:0000256" key="1">
    <source>
        <dbReference type="SAM" id="Phobius"/>
    </source>
</evidence>
<dbReference type="PANTHER" id="PTHR37305">
    <property type="entry name" value="INTEGRAL MEMBRANE PROTEIN-RELATED"/>
    <property type="match status" value="1"/>
</dbReference>
<feature type="transmembrane region" description="Helical" evidence="1">
    <location>
        <begin position="68"/>
        <end position="87"/>
    </location>
</feature>
<dbReference type="GO" id="GO:0005886">
    <property type="term" value="C:plasma membrane"/>
    <property type="evidence" value="ECO:0007669"/>
    <property type="project" value="UniProtKB-SubCell"/>
</dbReference>
<evidence type="ECO:0008006" key="4">
    <source>
        <dbReference type="Google" id="ProtNLM"/>
    </source>
</evidence>
<feature type="transmembrane region" description="Helical" evidence="1">
    <location>
        <begin position="235"/>
        <end position="254"/>
    </location>
</feature>
<dbReference type="AlphaFoldDB" id="A0A8J3N924"/>
<evidence type="ECO:0000313" key="2">
    <source>
        <dbReference type="EMBL" id="GID10909.1"/>
    </source>
</evidence>
<protein>
    <recommendedName>
        <fullName evidence="4">ABC-2 type transport system permease protein</fullName>
    </recommendedName>
</protein>
<keyword evidence="1" id="KW-0812">Transmembrane</keyword>
<dbReference type="RefSeq" id="WP_203656522.1">
    <property type="nucleotide sequence ID" value="NZ_BAAAZM010000004.1"/>
</dbReference>
<dbReference type="EMBL" id="BOMB01000010">
    <property type="protein sequence ID" value="GID10909.1"/>
    <property type="molecule type" value="Genomic_DNA"/>
</dbReference>
<feature type="transmembrane region" description="Helical" evidence="1">
    <location>
        <begin position="121"/>
        <end position="144"/>
    </location>
</feature>
<keyword evidence="3" id="KW-1185">Reference proteome</keyword>
<dbReference type="PANTHER" id="PTHR37305:SF1">
    <property type="entry name" value="MEMBRANE PROTEIN"/>
    <property type="match status" value="1"/>
</dbReference>
<feature type="transmembrane region" description="Helical" evidence="1">
    <location>
        <begin position="15"/>
        <end position="36"/>
    </location>
</feature>
<feature type="transmembrane region" description="Helical" evidence="1">
    <location>
        <begin position="156"/>
        <end position="179"/>
    </location>
</feature>
<feature type="transmembrane region" description="Helical" evidence="1">
    <location>
        <begin position="186"/>
        <end position="205"/>
    </location>
</feature>
<name>A0A8J3N924_9ACTN</name>
<evidence type="ECO:0000313" key="3">
    <source>
        <dbReference type="Proteomes" id="UP000612808"/>
    </source>
</evidence>
<keyword evidence="1" id="KW-1133">Transmembrane helix</keyword>
<proteinExistence type="predicted"/>